<evidence type="ECO:0000313" key="2">
    <source>
        <dbReference type="EMBL" id="MPC09186.1"/>
    </source>
</evidence>
<feature type="compositionally biased region" description="Polar residues" evidence="1">
    <location>
        <begin position="1"/>
        <end position="10"/>
    </location>
</feature>
<dbReference type="Proteomes" id="UP000324222">
    <property type="component" value="Unassembled WGS sequence"/>
</dbReference>
<gene>
    <name evidence="2" type="ORF">E2C01_001789</name>
</gene>
<organism evidence="2 3">
    <name type="scientific">Portunus trituberculatus</name>
    <name type="common">Swimming crab</name>
    <name type="synonym">Neptunus trituberculatus</name>
    <dbReference type="NCBI Taxonomy" id="210409"/>
    <lineage>
        <taxon>Eukaryota</taxon>
        <taxon>Metazoa</taxon>
        <taxon>Ecdysozoa</taxon>
        <taxon>Arthropoda</taxon>
        <taxon>Crustacea</taxon>
        <taxon>Multicrustacea</taxon>
        <taxon>Malacostraca</taxon>
        <taxon>Eumalacostraca</taxon>
        <taxon>Eucarida</taxon>
        <taxon>Decapoda</taxon>
        <taxon>Pleocyemata</taxon>
        <taxon>Brachyura</taxon>
        <taxon>Eubrachyura</taxon>
        <taxon>Portunoidea</taxon>
        <taxon>Portunidae</taxon>
        <taxon>Portuninae</taxon>
        <taxon>Portunus</taxon>
    </lineage>
</organism>
<evidence type="ECO:0000313" key="3">
    <source>
        <dbReference type="Proteomes" id="UP000324222"/>
    </source>
</evidence>
<sequence>MNTRTHTNPKTFLGRKQSALRPLGDLKVEEEEEEEEPPSVPSLPNISQPLHLASWVPFLVFPRLLPFPDLPQCSVRIPTFASSVS</sequence>
<proteinExistence type="predicted"/>
<evidence type="ECO:0000256" key="1">
    <source>
        <dbReference type="SAM" id="MobiDB-lite"/>
    </source>
</evidence>
<dbReference type="AlphaFoldDB" id="A0A5B7CLA6"/>
<comment type="caution">
    <text evidence="2">The sequence shown here is derived from an EMBL/GenBank/DDBJ whole genome shotgun (WGS) entry which is preliminary data.</text>
</comment>
<reference evidence="2 3" key="1">
    <citation type="submission" date="2019-05" db="EMBL/GenBank/DDBJ databases">
        <title>Another draft genome of Portunus trituberculatus and its Hox gene families provides insights of decapod evolution.</title>
        <authorList>
            <person name="Jeong J.-H."/>
            <person name="Song I."/>
            <person name="Kim S."/>
            <person name="Choi T."/>
            <person name="Kim D."/>
            <person name="Ryu S."/>
            <person name="Kim W."/>
        </authorList>
    </citation>
    <scope>NUCLEOTIDE SEQUENCE [LARGE SCALE GENOMIC DNA]</scope>
    <source>
        <tissue evidence="2">Muscle</tissue>
    </source>
</reference>
<protein>
    <submittedName>
        <fullName evidence="2">Uncharacterized protein</fullName>
    </submittedName>
</protein>
<feature type="compositionally biased region" description="Acidic residues" evidence="1">
    <location>
        <begin position="28"/>
        <end position="37"/>
    </location>
</feature>
<keyword evidence="3" id="KW-1185">Reference proteome</keyword>
<feature type="region of interest" description="Disordered" evidence="1">
    <location>
        <begin position="1"/>
        <end position="45"/>
    </location>
</feature>
<accession>A0A5B7CLA6</accession>
<name>A0A5B7CLA6_PORTR</name>
<dbReference type="EMBL" id="VSRR010000058">
    <property type="protein sequence ID" value="MPC09186.1"/>
    <property type="molecule type" value="Genomic_DNA"/>
</dbReference>